<dbReference type="OrthoDB" id="5881184at2"/>
<dbReference type="STRING" id="1122154.SAMN02746068_00823"/>
<evidence type="ECO:0000313" key="1">
    <source>
        <dbReference type="EMBL" id="SFZ73274.1"/>
    </source>
</evidence>
<proteinExistence type="predicted"/>
<keyword evidence="1" id="KW-0489">Methyltransferase</keyword>
<accession>A0A1K2HAG8</accession>
<dbReference type="AlphaFoldDB" id="A0A1K2HAG8"/>
<dbReference type="Gene3D" id="1.10.287.1890">
    <property type="match status" value="1"/>
</dbReference>
<dbReference type="PANTHER" id="PTHR38451">
    <property type="entry name" value="TRNA (ADENINE(22)-N(1))-METHYLTRANSFERASE"/>
    <property type="match status" value="1"/>
</dbReference>
<dbReference type="EMBL" id="FPKS01000003">
    <property type="protein sequence ID" value="SFZ73274.1"/>
    <property type="molecule type" value="Genomic_DNA"/>
</dbReference>
<dbReference type="RefSeq" id="WP_031365417.1">
    <property type="nucleotide sequence ID" value="NZ_FPKS01000003.1"/>
</dbReference>
<dbReference type="SUPFAM" id="SSF53335">
    <property type="entry name" value="S-adenosyl-L-methionine-dependent methyltransferases"/>
    <property type="match status" value="1"/>
</dbReference>
<dbReference type="PIRSF" id="PIRSF018637">
    <property type="entry name" value="TrmK"/>
    <property type="match status" value="1"/>
</dbReference>
<gene>
    <name evidence="1" type="ORF">SAMN02746068_00823</name>
</gene>
<dbReference type="GO" id="GO:0160105">
    <property type="term" value="F:tRNA (adenine(22)-N1)-methyltransferase activity"/>
    <property type="evidence" value="ECO:0007669"/>
    <property type="project" value="InterPro"/>
</dbReference>
<dbReference type="InterPro" id="IPR029063">
    <property type="entry name" value="SAM-dependent_MTases_sf"/>
</dbReference>
<protein>
    <submittedName>
        <fullName evidence="1">tRNA (Adenine22-N1)-methyltransferase</fullName>
    </submittedName>
</protein>
<dbReference type="GO" id="GO:0032259">
    <property type="term" value="P:methylation"/>
    <property type="evidence" value="ECO:0007669"/>
    <property type="project" value="UniProtKB-KW"/>
</dbReference>
<dbReference type="Proteomes" id="UP000185655">
    <property type="component" value="Unassembled WGS sequence"/>
</dbReference>
<dbReference type="Pfam" id="PF04816">
    <property type="entry name" value="TrmK"/>
    <property type="match status" value="1"/>
</dbReference>
<keyword evidence="1" id="KW-0808">Transferase</keyword>
<name>A0A1K2HAG8_9LACT</name>
<sequence length="232" mass="25397">MKNEKLSKRLTQVGEFVPQDAVLLDVGSDHAYLPIHLVKSERISKAIAGEVVKGPYESAVANVKSAGLEEQIAVRLANGLAAFDPAVDDVTTITIAGMGGHLIAEILEDGRDKLCQVSTLILQPNNGERHLRQWLQAHDFTISDEKILAENDKIYEIIVAHPGKSADKLTEAELYFGPFLLQEKSAVFLEKWASELTANQAIMAKIPDSAQQKKAEFSAKIAKIKEVINVSQ</sequence>
<dbReference type="PANTHER" id="PTHR38451:SF1">
    <property type="entry name" value="TRNA (ADENINE(22)-N(1))-METHYLTRANSFERASE"/>
    <property type="match status" value="1"/>
</dbReference>
<dbReference type="InterPro" id="IPR006901">
    <property type="entry name" value="TrmK"/>
</dbReference>
<organism evidence="1 2">
    <name type="scientific">Pseudolactococcus chungangensis CAU 28 = DSM 22330</name>
    <dbReference type="NCBI Taxonomy" id="1122154"/>
    <lineage>
        <taxon>Bacteria</taxon>
        <taxon>Bacillati</taxon>
        <taxon>Bacillota</taxon>
        <taxon>Bacilli</taxon>
        <taxon>Lactobacillales</taxon>
        <taxon>Streptococcaceae</taxon>
        <taxon>Pseudolactococcus</taxon>
    </lineage>
</organism>
<dbReference type="Gene3D" id="3.40.50.150">
    <property type="entry name" value="Vaccinia Virus protein VP39"/>
    <property type="match status" value="1"/>
</dbReference>
<reference evidence="1 2" key="1">
    <citation type="submission" date="2016-11" db="EMBL/GenBank/DDBJ databases">
        <authorList>
            <person name="Jaros S."/>
            <person name="Januszkiewicz K."/>
            <person name="Wedrychowicz H."/>
        </authorList>
    </citation>
    <scope>NUCLEOTIDE SEQUENCE [LARGE SCALE GENOMIC DNA]</scope>
    <source>
        <strain evidence="1 2">DSM 22330</strain>
    </source>
</reference>
<evidence type="ECO:0000313" key="2">
    <source>
        <dbReference type="Proteomes" id="UP000185655"/>
    </source>
</evidence>